<dbReference type="Gene3D" id="3.30.390.10">
    <property type="entry name" value="Enolase-like, N-terminal domain"/>
    <property type="match status" value="1"/>
</dbReference>
<dbReference type="InterPro" id="IPR000941">
    <property type="entry name" value="Enolase"/>
</dbReference>
<evidence type="ECO:0000256" key="4">
    <source>
        <dbReference type="ARBA" id="ARBA00017068"/>
    </source>
</evidence>
<dbReference type="SFLD" id="SFLDS00001">
    <property type="entry name" value="Enolase"/>
    <property type="match status" value="1"/>
</dbReference>
<comment type="cofactor">
    <cofactor evidence="10">
        <name>Mg(2+)</name>
        <dbReference type="ChEBI" id="CHEBI:18420"/>
    </cofactor>
    <text evidence="10">Binds a second Mg(2+) ion via substrate during catalysis.</text>
</comment>
<feature type="binding site" evidence="10 13">
    <location>
        <position position="307"/>
    </location>
    <ligand>
        <name>Mg(2+)</name>
        <dbReference type="ChEBI" id="CHEBI:18420"/>
    </ligand>
</feature>
<dbReference type="GO" id="GO:0005576">
    <property type="term" value="C:extracellular region"/>
    <property type="evidence" value="ECO:0007669"/>
    <property type="project" value="UniProtKB-SubCell"/>
</dbReference>
<feature type="active site" description="Proton acceptor" evidence="10 11">
    <location>
        <position position="359"/>
    </location>
</feature>
<protein>
    <recommendedName>
        <fullName evidence="4 10">Enolase</fullName>
        <ecNumber evidence="3 10">4.2.1.11</ecNumber>
    </recommendedName>
    <alternativeName>
        <fullName evidence="10">2-phospho-D-glycerate hydro-lyase</fullName>
    </alternativeName>
    <alternativeName>
        <fullName evidence="10">2-phosphoglycerate dehydratase</fullName>
    </alternativeName>
</protein>
<feature type="binding site" evidence="12">
    <location>
        <position position="410"/>
    </location>
    <ligand>
        <name>substrate</name>
    </ligand>
</feature>
<dbReference type="OrthoDB" id="9804716at2"/>
<dbReference type="SUPFAM" id="SSF51604">
    <property type="entry name" value="Enolase C-terminal domain-like"/>
    <property type="match status" value="1"/>
</dbReference>
<dbReference type="PRINTS" id="PR00148">
    <property type="entry name" value="ENOLASE"/>
</dbReference>
<dbReference type="PROSITE" id="PS00164">
    <property type="entry name" value="ENOLASE"/>
    <property type="match status" value="1"/>
</dbReference>
<comment type="subcellular location">
    <subcellularLocation>
        <location evidence="10">Cytoplasm</location>
    </subcellularLocation>
    <subcellularLocation>
        <location evidence="10">Secreted</location>
    </subcellularLocation>
    <subcellularLocation>
        <location evidence="10">Cell surface</location>
    </subcellularLocation>
    <text evidence="10">Fractions of enolase are present in both the cytoplasm and on the cell surface.</text>
</comment>
<feature type="binding site" evidence="12">
    <location>
        <position position="334"/>
    </location>
    <ligand>
        <name>substrate</name>
    </ligand>
</feature>
<feature type="binding site" evidence="10">
    <location>
        <position position="359"/>
    </location>
    <ligand>
        <name>(2R)-2-phosphoglycerate</name>
        <dbReference type="ChEBI" id="CHEBI:58289"/>
    </ligand>
</feature>
<keyword evidence="5 10" id="KW-0964">Secreted</keyword>
<organism evidence="14 15">
    <name type="scientific">Mesoplasma lactucae ATCC 49193</name>
    <dbReference type="NCBI Taxonomy" id="81460"/>
    <lineage>
        <taxon>Bacteria</taxon>
        <taxon>Bacillati</taxon>
        <taxon>Mycoplasmatota</taxon>
        <taxon>Mollicutes</taxon>
        <taxon>Entomoplasmatales</taxon>
        <taxon>Entomoplasmataceae</taxon>
        <taxon>Mesoplasma</taxon>
    </lineage>
</organism>
<feature type="binding site" evidence="10 13">
    <location>
        <position position="334"/>
    </location>
    <ligand>
        <name>Mg(2+)</name>
        <dbReference type="ChEBI" id="CHEBI:18420"/>
    </ligand>
</feature>
<keyword evidence="14" id="KW-0670">Pyruvate</keyword>
<feature type="binding site" evidence="12">
    <location>
        <position position="154"/>
    </location>
    <ligand>
        <name>substrate</name>
    </ligand>
</feature>
<evidence type="ECO:0000256" key="10">
    <source>
        <dbReference type="HAMAP-Rule" id="MF_00318"/>
    </source>
</evidence>
<dbReference type="PIRSF" id="PIRSF001400">
    <property type="entry name" value="Enolase"/>
    <property type="match status" value="1"/>
</dbReference>
<evidence type="ECO:0000256" key="7">
    <source>
        <dbReference type="ARBA" id="ARBA00022842"/>
    </source>
</evidence>
<keyword evidence="9 10" id="KW-0456">Lyase</keyword>
<comment type="cofactor">
    <cofactor evidence="13">
        <name>Mg(2+)</name>
        <dbReference type="ChEBI" id="CHEBI:18420"/>
    </cofactor>
    <text evidence="13">Mg(2+) is required for catalysis and for stabilizing the dimer.</text>
</comment>
<feature type="active site" description="Proton donor" evidence="10 11">
    <location>
        <position position="204"/>
    </location>
</feature>
<dbReference type="FunFam" id="3.30.390.10:FF:000001">
    <property type="entry name" value="Enolase"/>
    <property type="match status" value="1"/>
</dbReference>
<feature type="binding site" evidence="10">
    <location>
        <position position="162"/>
    </location>
    <ligand>
        <name>(2R)-2-phosphoglycerate</name>
        <dbReference type="ChEBI" id="CHEBI:58289"/>
    </ligand>
</feature>
<keyword evidence="8 10" id="KW-0324">Glycolysis</keyword>
<dbReference type="SMART" id="SM01193">
    <property type="entry name" value="Enolase_N"/>
    <property type="match status" value="1"/>
</dbReference>
<dbReference type="CDD" id="cd03313">
    <property type="entry name" value="enolase"/>
    <property type="match status" value="1"/>
</dbReference>
<feature type="binding site" evidence="10">
    <location>
        <position position="410"/>
    </location>
    <ligand>
        <name>(2R)-2-phosphoglycerate</name>
        <dbReference type="ChEBI" id="CHEBI:58289"/>
    </ligand>
</feature>
<dbReference type="Proteomes" id="UP000232227">
    <property type="component" value="Chromosome"/>
</dbReference>
<dbReference type="InterPro" id="IPR020811">
    <property type="entry name" value="Enolase_N"/>
</dbReference>
<dbReference type="GO" id="GO:0000015">
    <property type="term" value="C:phosphopyruvate hydratase complex"/>
    <property type="evidence" value="ECO:0007669"/>
    <property type="project" value="InterPro"/>
</dbReference>
<dbReference type="PANTHER" id="PTHR11902:SF1">
    <property type="entry name" value="ENOLASE"/>
    <property type="match status" value="1"/>
</dbReference>
<evidence type="ECO:0000313" key="15">
    <source>
        <dbReference type="Proteomes" id="UP000232227"/>
    </source>
</evidence>
<dbReference type="RefSeq" id="WP_096862865.1">
    <property type="nucleotide sequence ID" value="NZ_CP023668.1"/>
</dbReference>
<evidence type="ECO:0000256" key="13">
    <source>
        <dbReference type="PIRSR" id="PIRSR001400-3"/>
    </source>
</evidence>
<evidence type="ECO:0000256" key="8">
    <source>
        <dbReference type="ARBA" id="ARBA00023152"/>
    </source>
</evidence>
<evidence type="ECO:0000313" key="14">
    <source>
        <dbReference type="EMBL" id="ATG97577.1"/>
    </source>
</evidence>
<keyword evidence="6 10" id="KW-0479">Metal-binding</keyword>
<gene>
    <name evidence="10" type="primary">eno</name>
    <name evidence="14" type="ORF">CP520_02320</name>
</gene>
<evidence type="ECO:0000256" key="9">
    <source>
        <dbReference type="ARBA" id="ARBA00023239"/>
    </source>
</evidence>
<comment type="catalytic activity">
    <reaction evidence="10">
        <text>(2R)-2-phosphoglycerate = phosphoenolpyruvate + H2O</text>
        <dbReference type="Rhea" id="RHEA:10164"/>
        <dbReference type="ChEBI" id="CHEBI:15377"/>
        <dbReference type="ChEBI" id="CHEBI:58289"/>
        <dbReference type="ChEBI" id="CHEBI:58702"/>
        <dbReference type="EC" id="4.2.1.11"/>
    </reaction>
</comment>
<dbReference type="SFLD" id="SFLDG00178">
    <property type="entry name" value="enolase"/>
    <property type="match status" value="1"/>
</dbReference>
<keyword evidence="10" id="KW-0963">Cytoplasm</keyword>
<reference evidence="14 15" key="1">
    <citation type="submission" date="2017-09" db="EMBL/GenBank/DDBJ databases">
        <title>SPAdes assembly of the Mesoplasma lactucae genome.</title>
        <authorList>
            <person name="Knight T.F."/>
            <person name="Rubinstein R."/>
            <person name="Citino T."/>
        </authorList>
    </citation>
    <scope>NUCLEOTIDE SEQUENCE [LARGE SCALE GENOMIC DNA]</scope>
    <source>
        <strain evidence="14 15">831-C4</strain>
    </source>
</reference>
<evidence type="ECO:0000256" key="5">
    <source>
        <dbReference type="ARBA" id="ARBA00022525"/>
    </source>
</evidence>
<dbReference type="GO" id="GO:0004634">
    <property type="term" value="F:phosphopyruvate hydratase activity"/>
    <property type="evidence" value="ECO:0007669"/>
    <property type="project" value="UniProtKB-UniRule"/>
</dbReference>
<feature type="binding site" evidence="12">
    <location>
        <begin position="386"/>
        <end position="389"/>
    </location>
    <ligand>
        <name>substrate</name>
    </ligand>
</feature>
<feature type="binding site" evidence="12">
    <location>
        <position position="307"/>
    </location>
    <ligand>
        <name>substrate</name>
    </ligand>
</feature>
<evidence type="ECO:0000256" key="12">
    <source>
        <dbReference type="PIRSR" id="PIRSR001400-2"/>
    </source>
</evidence>
<sequence>MSKIVKVLGRQILDSRGTPTVEVELWTEFGGHGIAKVPSGASTGANEALELRDGGKAYDGKGVTKAVANVNDKIAPLVIGMEVRDQLSIDQAMIDLDGTEFKKNLGANAMLGVSLAAAKAAADEMEMPLYAYLGGPGAHQLPVPMLNVINGGEHADSAVDFQEFMIMPVGAPTFSEAVRWSSETFHMLKSLLKAKGDITAVGDEGGFAPNFKWAYKEETAAAFKAKMPVEVALDLLEEAVQKAGYKLGKEGFMFAMDAAASELYFDDKKYHFKKLEKILGTEFSMTSEELNTFYEKLVNNYPIVSIEDAFAETDWDGFVKFNQEIGKNVQNVGDDLYTTNPKFIREGIHLDATNSVLIKLNQIGTLSETIEAIQMTQKNNWTAVVSHRSGETEDTTIADLSVAFNAGQIKTGSMSRSDRIAKYNRLLEIEDELGSNAVYLGAKTFYNLQWNK</sequence>
<comment type="similarity">
    <text evidence="2 10">Belongs to the enolase family.</text>
</comment>
<dbReference type="HAMAP" id="MF_00318">
    <property type="entry name" value="Enolase"/>
    <property type="match status" value="1"/>
</dbReference>
<dbReference type="GO" id="GO:0000287">
    <property type="term" value="F:magnesium ion binding"/>
    <property type="evidence" value="ECO:0007669"/>
    <property type="project" value="UniProtKB-UniRule"/>
</dbReference>
<dbReference type="Gene3D" id="3.20.20.120">
    <property type="entry name" value="Enolase-like C-terminal domain"/>
    <property type="match status" value="1"/>
</dbReference>
<dbReference type="InterPro" id="IPR020810">
    <property type="entry name" value="Enolase_C"/>
</dbReference>
<dbReference type="KEGG" id="mlac:CP520_02320"/>
<evidence type="ECO:0000256" key="6">
    <source>
        <dbReference type="ARBA" id="ARBA00022723"/>
    </source>
</evidence>
<evidence type="ECO:0000256" key="1">
    <source>
        <dbReference type="ARBA" id="ARBA00005031"/>
    </source>
</evidence>
<evidence type="ECO:0000256" key="3">
    <source>
        <dbReference type="ARBA" id="ARBA00012058"/>
    </source>
</evidence>
<evidence type="ECO:0000256" key="2">
    <source>
        <dbReference type="ARBA" id="ARBA00009604"/>
    </source>
</evidence>
<dbReference type="GO" id="GO:0009986">
    <property type="term" value="C:cell surface"/>
    <property type="evidence" value="ECO:0007669"/>
    <property type="project" value="UniProtKB-SubCell"/>
</dbReference>
<dbReference type="SMART" id="SM01192">
    <property type="entry name" value="Enolase_C"/>
    <property type="match status" value="1"/>
</dbReference>
<name>A0A291ISA6_9MOLU</name>
<keyword evidence="15" id="KW-1185">Reference proteome</keyword>
<feature type="binding site" evidence="10">
    <location>
        <position position="389"/>
    </location>
    <ligand>
        <name>(2R)-2-phosphoglycerate</name>
        <dbReference type="ChEBI" id="CHEBI:58289"/>
    </ligand>
</feature>
<feature type="binding site" evidence="12">
    <location>
        <position position="163"/>
    </location>
    <ligand>
        <name>substrate</name>
    </ligand>
</feature>
<keyword evidence="7 10" id="KW-0460">Magnesium</keyword>
<dbReference type="EMBL" id="CP023668">
    <property type="protein sequence ID" value="ATG97577.1"/>
    <property type="molecule type" value="Genomic_DNA"/>
</dbReference>
<dbReference type="UniPathway" id="UPA00109">
    <property type="reaction ID" value="UER00187"/>
</dbReference>
<dbReference type="InterPro" id="IPR036849">
    <property type="entry name" value="Enolase-like_C_sf"/>
</dbReference>
<dbReference type="Pfam" id="PF00113">
    <property type="entry name" value="Enolase_C"/>
    <property type="match status" value="1"/>
</dbReference>
<evidence type="ECO:0000256" key="11">
    <source>
        <dbReference type="PIRSR" id="PIRSR001400-1"/>
    </source>
</evidence>
<feature type="binding site" evidence="10">
    <location>
        <position position="388"/>
    </location>
    <ligand>
        <name>(2R)-2-phosphoglycerate</name>
        <dbReference type="ChEBI" id="CHEBI:58289"/>
    </ligand>
</feature>
<comment type="pathway">
    <text evidence="1 10">Carbohydrate degradation; glycolysis; pyruvate from D-glyceraldehyde 3-phosphate: step 4/5.</text>
</comment>
<dbReference type="SFLD" id="SFLDF00002">
    <property type="entry name" value="enolase"/>
    <property type="match status" value="1"/>
</dbReference>
<feature type="binding site" evidence="10 13">
    <location>
        <position position="257"/>
    </location>
    <ligand>
        <name>Mg(2+)</name>
        <dbReference type="ChEBI" id="CHEBI:18420"/>
    </ligand>
</feature>
<dbReference type="GO" id="GO:0006096">
    <property type="term" value="P:glycolytic process"/>
    <property type="evidence" value="ECO:0007669"/>
    <property type="project" value="UniProtKB-UniRule"/>
</dbReference>
<dbReference type="SUPFAM" id="SSF54826">
    <property type="entry name" value="Enolase N-terminal domain-like"/>
    <property type="match status" value="1"/>
</dbReference>
<dbReference type="AlphaFoldDB" id="A0A291ISA6"/>
<comment type="function">
    <text evidence="10">Catalyzes the reversible conversion of 2-phosphoglycerate (2-PG) into phosphoenolpyruvate (PEP). It is essential for the degradation of carbohydrates via glycolysis.</text>
</comment>
<dbReference type="NCBIfam" id="TIGR01060">
    <property type="entry name" value="eno"/>
    <property type="match status" value="1"/>
</dbReference>
<dbReference type="InterPro" id="IPR020809">
    <property type="entry name" value="Enolase_CS"/>
</dbReference>
<dbReference type="EC" id="4.2.1.11" evidence="3 10"/>
<dbReference type="InterPro" id="IPR029017">
    <property type="entry name" value="Enolase-like_N"/>
</dbReference>
<accession>A0A291ISA6</accession>
<dbReference type="PANTHER" id="PTHR11902">
    <property type="entry name" value="ENOLASE"/>
    <property type="match status" value="1"/>
</dbReference>
<dbReference type="Pfam" id="PF03952">
    <property type="entry name" value="Enolase_N"/>
    <property type="match status" value="1"/>
</dbReference>
<proteinExistence type="inferred from homology"/>